<keyword evidence="8" id="KW-1185">Reference proteome</keyword>
<dbReference type="HAMAP" id="MF_01929">
    <property type="entry name" value="PurE_classI"/>
    <property type="match status" value="1"/>
</dbReference>
<dbReference type="PIRSF" id="PIRSF001338">
    <property type="entry name" value="AIR_carboxylase"/>
    <property type="match status" value="1"/>
</dbReference>
<sequence>MEAIKVLILMGSKSDMPVMQKTEGVLEEFGVPYKTMIRSAHRTPEATVQAVKEAEEAGCKVFICAAGMAAHLAGVVCSKTVKPVIGVPIASGPLNGEDALHSTVMMPPGLPVATVGINAAKNAGLLAVQMLAQNDERLADLLKADRVAQAEAILAED</sequence>
<dbReference type="InterPro" id="IPR024694">
    <property type="entry name" value="PurE_prokaryotes"/>
</dbReference>
<comment type="similarity">
    <text evidence="3">Belongs to the AIR carboxylase family. Class I subfamily.</text>
</comment>
<dbReference type="InterPro" id="IPR033747">
    <property type="entry name" value="PurE_ClassI"/>
</dbReference>
<dbReference type="Pfam" id="PF00731">
    <property type="entry name" value="AIRC"/>
    <property type="match status" value="1"/>
</dbReference>
<dbReference type="UniPathway" id="UPA00074">
    <property type="reaction ID" value="UER00943"/>
</dbReference>
<evidence type="ECO:0000313" key="8">
    <source>
        <dbReference type="Proteomes" id="UP000231701"/>
    </source>
</evidence>
<comment type="catalytic activity">
    <reaction evidence="3 4">
        <text>5-carboxyamino-1-(5-phospho-D-ribosyl)imidazole + H(+) = 5-amino-1-(5-phospho-D-ribosyl)imidazole-4-carboxylate</text>
        <dbReference type="Rhea" id="RHEA:13193"/>
        <dbReference type="ChEBI" id="CHEBI:15378"/>
        <dbReference type="ChEBI" id="CHEBI:58730"/>
        <dbReference type="ChEBI" id="CHEBI:77657"/>
        <dbReference type="EC" id="5.4.99.18"/>
    </reaction>
</comment>
<evidence type="ECO:0000313" key="7">
    <source>
        <dbReference type="EMBL" id="ATX78494.1"/>
    </source>
</evidence>
<dbReference type="Proteomes" id="UP000231701">
    <property type="component" value="Chromosome"/>
</dbReference>
<evidence type="ECO:0000256" key="2">
    <source>
        <dbReference type="ARBA" id="ARBA00023235"/>
    </source>
</evidence>
<gene>
    <name evidence="3" type="primary">purE</name>
    <name evidence="7" type="ORF">Ga0123461_0041</name>
</gene>
<dbReference type="Gene3D" id="3.40.50.1970">
    <property type="match status" value="1"/>
</dbReference>
<dbReference type="EC" id="5.4.99.18" evidence="3 4"/>
<proteinExistence type="inferred from homology"/>
<feature type="binding site" evidence="3 5">
    <location>
        <position position="42"/>
    </location>
    <ligand>
        <name>substrate</name>
    </ligand>
</feature>
<feature type="binding site" evidence="3 5">
    <location>
        <position position="15"/>
    </location>
    <ligand>
        <name>substrate</name>
    </ligand>
</feature>
<dbReference type="GO" id="GO:0006189">
    <property type="term" value="P:'de novo' IMP biosynthetic process"/>
    <property type="evidence" value="ECO:0007669"/>
    <property type="project" value="UniProtKB-UniRule"/>
</dbReference>
<evidence type="ECO:0000256" key="1">
    <source>
        <dbReference type="ARBA" id="ARBA00022755"/>
    </source>
</evidence>
<evidence type="ECO:0000256" key="5">
    <source>
        <dbReference type="PIRSR" id="PIRSR001338-1"/>
    </source>
</evidence>
<protein>
    <recommendedName>
        <fullName evidence="3 4">N5-carboxyaminoimidazole ribonucleotide mutase</fullName>
        <shortName evidence="3 4">N5-CAIR mutase</shortName>
        <ecNumber evidence="3 4">5.4.99.18</ecNumber>
    </recommendedName>
    <alternativeName>
        <fullName evidence="3">5-(carboxyamino)imidazole ribonucleotide mutase</fullName>
    </alternativeName>
</protein>
<dbReference type="EMBL" id="CP018799">
    <property type="protein sequence ID" value="ATX78494.1"/>
    <property type="molecule type" value="Genomic_DNA"/>
</dbReference>
<keyword evidence="2 3" id="KW-0413">Isomerase</keyword>
<evidence type="ECO:0000256" key="4">
    <source>
        <dbReference type="PIRNR" id="PIRNR001338"/>
    </source>
</evidence>
<dbReference type="PANTHER" id="PTHR23046">
    <property type="entry name" value="PHOSPHORIBOSYLAMINOIMIDAZOLE CARBOXYLASE CATALYTIC SUBUNIT"/>
    <property type="match status" value="1"/>
</dbReference>
<comment type="function">
    <text evidence="3 4">Catalyzes the conversion of N5-carboxyaminoimidazole ribonucleotide (N5-CAIR) to 4-carboxy-5-aminoimidazole ribonucleotide (CAIR).</text>
</comment>
<evidence type="ECO:0000259" key="6">
    <source>
        <dbReference type="SMART" id="SM01001"/>
    </source>
</evidence>
<keyword evidence="1 3" id="KW-0658">Purine biosynthesis</keyword>
<reference evidence="7 8" key="1">
    <citation type="submission" date="2016-12" db="EMBL/GenBank/DDBJ databases">
        <title>Isolation and genomic insights into novel planktonic Zetaproteobacteria from stratified waters of the Chesapeake Bay.</title>
        <authorList>
            <person name="McAllister S.M."/>
            <person name="Kato S."/>
            <person name="Chan C.S."/>
            <person name="Chiu B.K."/>
            <person name="Field E.K."/>
        </authorList>
    </citation>
    <scope>NUCLEOTIDE SEQUENCE [LARGE SCALE GENOMIC DNA]</scope>
    <source>
        <strain evidence="7 8">CP-5</strain>
    </source>
</reference>
<dbReference type="SUPFAM" id="SSF52255">
    <property type="entry name" value="N5-CAIR mutase (phosphoribosylaminoimidazole carboxylase, PurE)"/>
    <property type="match status" value="1"/>
</dbReference>
<name>A0A2K8L0R0_MARES</name>
<feature type="domain" description="PurE" evidence="6">
    <location>
        <begin position="4"/>
        <end position="153"/>
    </location>
</feature>
<dbReference type="PANTHER" id="PTHR23046:SF2">
    <property type="entry name" value="PHOSPHORIBOSYLAMINOIMIDAZOLE CARBOXYLASE"/>
    <property type="match status" value="1"/>
</dbReference>
<dbReference type="RefSeq" id="WP_100276499.1">
    <property type="nucleotide sequence ID" value="NZ_CP018799.1"/>
</dbReference>
<comment type="pathway">
    <text evidence="3 4">Purine metabolism; IMP biosynthesis via de novo pathway; 5-amino-1-(5-phospho-D-ribosyl)imidazole-4-carboxylate from 5-amino-1-(5-phospho-D-ribosyl)imidazole (N5-CAIR route): step 2/2.</text>
</comment>
<dbReference type="SMART" id="SM01001">
    <property type="entry name" value="AIRC"/>
    <property type="match status" value="1"/>
</dbReference>
<dbReference type="NCBIfam" id="TIGR01162">
    <property type="entry name" value="purE"/>
    <property type="match status" value="1"/>
</dbReference>
<dbReference type="OrthoDB" id="9791908at2"/>
<dbReference type="KEGG" id="maes:Ga0123461_0041"/>
<accession>A0A2K8L0R0</accession>
<dbReference type="AlphaFoldDB" id="A0A2K8L0R0"/>
<dbReference type="InterPro" id="IPR000031">
    <property type="entry name" value="PurE_dom"/>
</dbReference>
<dbReference type="GO" id="GO:0034023">
    <property type="term" value="F:5-(carboxyamino)imidazole ribonucleotide mutase activity"/>
    <property type="evidence" value="ECO:0007669"/>
    <property type="project" value="UniProtKB-UniRule"/>
</dbReference>
<feature type="binding site" evidence="3 5">
    <location>
        <position position="12"/>
    </location>
    <ligand>
        <name>substrate</name>
    </ligand>
</feature>
<evidence type="ECO:0000256" key="3">
    <source>
        <dbReference type="HAMAP-Rule" id="MF_01929"/>
    </source>
</evidence>
<organism evidence="7 8">
    <name type="scientific">Mariprofundus aestuarium</name>
    <dbReference type="NCBI Taxonomy" id="1921086"/>
    <lineage>
        <taxon>Bacteria</taxon>
        <taxon>Pseudomonadati</taxon>
        <taxon>Pseudomonadota</taxon>
        <taxon>Candidatius Mariprofundia</taxon>
        <taxon>Mariprofundales</taxon>
        <taxon>Mariprofundaceae</taxon>
        <taxon>Mariprofundus</taxon>
    </lineage>
</organism>